<dbReference type="InterPro" id="IPR051677">
    <property type="entry name" value="AfsR-DnrI-RedD_regulator"/>
</dbReference>
<dbReference type="InterPro" id="IPR001867">
    <property type="entry name" value="OmpR/PhoB-type_DNA-bd"/>
</dbReference>
<dbReference type="GO" id="GO:0000160">
    <property type="term" value="P:phosphorelay signal transduction system"/>
    <property type="evidence" value="ECO:0007669"/>
    <property type="project" value="InterPro"/>
</dbReference>
<feature type="compositionally biased region" description="Pro residues" evidence="6">
    <location>
        <begin position="274"/>
        <end position="284"/>
    </location>
</feature>
<dbReference type="SUPFAM" id="SSF46894">
    <property type="entry name" value="C-terminal effector domain of the bipartite response regulators"/>
    <property type="match status" value="1"/>
</dbReference>
<reference evidence="8 9" key="1">
    <citation type="submission" date="2020-04" db="EMBL/GenBank/DDBJ databases">
        <title>Gordonia sp. nov. TBRC 11910.</title>
        <authorList>
            <person name="Suriyachadkun C."/>
        </authorList>
    </citation>
    <scope>NUCLEOTIDE SEQUENCE [LARGE SCALE GENOMIC DNA]</scope>
    <source>
        <strain evidence="8 9">TBRC 11910</strain>
    </source>
</reference>
<dbReference type="SMART" id="SM01043">
    <property type="entry name" value="BTAD"/>
    <property type="match status" value="1"/>
</dbReference>
<dbReference type="CDD" id="cd15831">
    <property type="entry name" value="BTAD"/>
    <property type="match status" value="1"/>
</dbReference>
<accession>A0A848KTP6</accession>
<feature type="region of interest" description="Disordered" evidence="6">
    <location>
        <begin position="268"/>
        <end position="288"/>
    </location>
</feature>
<dbReference type="InterPro" id="IPR027417">
    <property type="entry name" value="P-loop_NTPase"/>
</dbReference>
<dbReference type="PANTHER" id="PTHR35807">
    <property type="entry name" value="TRANSCRIPTIONAL REGULATOR REDD-RELATED"/>
    <property type="match status" value="1"/>
</dbReference>
<keyword evidence="2" id="KW-0805">Transcription regulation</keyword>
<dbReference type="EMBL" id="JABBNB010000008">
    <property type="protein sequence ID" value="NMO01549.1"/>
    <property type="molecule type" value="Genomic_DNA"/>
</dbReference>
<keyword evidence="3 5" id="KW-0238">DNA-binding</keyword>
<dbReference type="InterPro" id="IPR041664">
    <property type="entry name" value="AAA_16"/>
</dbReference>
<proteinExistence type="inferred from homology"/>
<dbReference type="SUPFAM" id="SSF52540">
    <property type="entry name" value="P-loop containing nucleoside triphosphate hydrolases"/>
    <property type="match status" value="1"/>
</dbReference>
<protein>
    <submittedName>
        <fullName evidence="8">AAA family ATPase</fullName>
    </submittedName>
</protein>
<evidence type="ECO:0000256" key="2">
    <source>
        <dbReference type="ARBA" id="ARBA00023015"/>
    </source>
</evidence>
<evidence type="ECO:0000256" key="3">
    <source>
        <dbReference type="ARBA" id="ARBA00023125"/>
    </source>
</evidence>
<feature type="DNA-binding region" description="OmpR/PhoB-type" evidence="5">
    <location>
        <begin position="1"/>
        <end position="98"/>
    </location>
</feature>
<evidence type="ECO:0000259" key="7">
    <source>
        <dbReference type="PROSITE" id="PS51755"/>
    </source>
</evidence>
<comment type="caution">
    <text evidence="8">The sequence shown here is derived from an EMBL/GenBank/DDBJ whole genome shotgun (WGS) entry which is preliminary data.</text>
</comment>
<dbReference type="GO" id="GO:0006355">
    <property type="term" value="P:regulation of DNA-templated transcription"/>
    <property type="evidence" value="ECO:0007669"/>
    <property type="project" value="InterPro"/>
</dbReference>
<dbReference type="InterPro" id="IPR036388">
    <property type="entry name" value="WH-like_DNA-bd_sf"/>
</dbReference>
<dbReference type="SMART" id="SM00862">
    <property type="entry name" value="Trans_reg_C"/>
    <property type="match status" value="1"/>
</dbReference>
<organism evidence="8 9">
    <name type="scientific">Gordonia asplenii</name>
    <dbReference type="NCBI Taxonomy" id="2725283"/>
    <lineage>
        <taxon>Bacteria</taxon>
        <taxon>Bacillati</taxon>
        <taxon>Actinomycetota</taxon>
        <taxon>Actinomycetes</taxon>
        <taxon>Mycobacteriales</taxon>
        <taxon>Gordoniaceae</taxon>
        <taxon>Gordonia</taxon>
    </lineage>
</organism>
<dbReference type="Pfam" id="PF13191">
    <property type="entry name" value="AAA_16"/>
    <property type="match status" value="1"/>
</dbReference>
<name>A0A848KTP6_9ACTN</name>
<comment type="similarity">
    <text evidence="1">Belongs to the AfsR/DnrI/RedD regulatory family.</text>
</comment>
<dbReference type="Gene3D" id="3.40.50.300">
    <property type="entry name" value="P-loop containing nucleotide triphosphate hydrolases"/>
    <property type="match status" value="1"/>
</dbReference>
<keyword evidence="4" id="KW-0804">Transcription</keyword>
<dbReference type="Proteomes" id="UP000550729">
    <property type="component" value="Unassembled WGS sequence"/>
</dbReference>
<feature type="domain" description="OmpR/PhoB-type" evidence="7">
    <location>
        <begin position="1"/>
        <end position="98"/>
    </location>
</feature>
<dbReference type="InterPro" id="IPR011990">
    <property type="entry name" value="TPR-like_helical_dom_sf"/>
</dbReference>
<dbReference type="SUPFAM" id="SSF48452">
    <property type="entry name" value="TPR-like"/>
    <property type="match status" value="1"/>
</dbReference>
<dbReference type="InterPro" id="IPR016032">
    <property type="entry name" value="Sig_transdc_resp-reg_C-effctor"/>
</dbReference>
<evidence type="ECO:0000256" key="6">
    <source>
        <dbReference type="SAM" id="MobiDB-lite"/>
    </source>
</evidence>
<keyword evidence="9" id="KW-1185">Reference proteome</keyword>
<sequence length="1102" mass="118560">MDFGVLGPLEVRTDSGEVMDLGTPKQRALIAALVAHVPHAVSVDALIDIMWGENPPASVLSTLHAYISGLRRVLEPNRGRREQARVLLTQAPGYRLAIERNAVDAERFADVVARVGAALDRSDALADADSATLIADLDTATALWRGEPYADLPDGPHIAAQRNRLVELRVLAGQSRAELLLAQGDHHEAVTALDALIADHPLRENLWGLRATALVRSGRQADALAGLRDLRGLLDAELGIEPSPDIAELTRRILTQDPALLQQRRTESLTGVAAPPPVSQPTPQPTRQGLPTLLWPTVERSAELTTLSDAWDRSVSGATQFVVITGEPGIGKSRIGIEAARLAASGRVAIARCSQDEGAPALWPWRQILDQLGSPGVHGDDAFSLRHHIVDELRSLASTTPLLVVLDDLHWADSSSLRVLTLLADSCETDRLMVVLTWRSAPEPTGALAELSEALGRRHADRLTPAGLTPTGIATMVAAVTRLHPTGYQADLLARRTDGNPFFVSEYARLADQSGDLTKVLTSDDPPTAVGEVIRRRLGRLPDTAAQVLRTAAVIGRDFDLETLAAAVDLSADETLDIIEPLCALGLLREVGVEQYLFFHALVRDVAYAEQPATRRARRHARIAQILDDAAAEPSEIARHWLAAGPAHTAQAWRAAVRAAEVADGLFAHEDSVGYRRAALGILVADPRSEPADRYDVLLDLAESQRQLGDWAAATESVAQAIDVAAAMDDPQRLAQAAVLPSRGATWFSVSHGATTPTTVNGLRTALDRLPAGDSALRVEAMLALATETYYDANESEREGLVEDAQAMADRLGDDALSLQVALRAQLALWTPYGVSRRLVLINRAVELAQRLGDDAGLMQAKVTEAIICGELGRVDAMAAAHRRARALSVQLRQPFPRLVLDAMEATWLAQRGEIDAAWRLVAQVRELVDRFPFEQGTDAIVGAVASVSLWAGTLDGMLDGLAGQAIWRIPNTCSVAVYFTRVGRLDEARAILAERGVVLLPAQWFSSLEWASAAEVALYLDDPALAAQAYELLTPIAGQCAVSGSSTASGPVDAYLAFAAAALGDPQRAARHAGAALELMDEWRIPLVRSWFERVRTEFGF</sequence>
<dbReference type="PANTHER" id="PTHR35807:SF1">
    <property type="entry name" value="TRANSCRIPTIONAL REGULATOR REDD"/>
    <property type="match status" value="1"/>
</dbReference>
<dbReference type="GO" id="GO:0003677">
    <property type="term" value="F:DNA binding"/>
    <property type="evidence" value="ECO:0007669"/>
    <property type="project" value="UniProtKB-UniRule"/>
</dbReference>
<evidence type="ECO:0000256" key="4">
    <source>
        <dbReference type="ARBA" id="ARBA00023163"/>
    </source>
</evidence>
<evidence type="ECO:0000313" key="9">
    <source>
        <dbReference type="Proteomes" id="UP000550729"/>
    </source>
</evidence>
<dbReference type="InterPro" id="IPR005158">
    <property type="entry name" value="BTAD"/>
</dbReference>
<dbReference type="AlphaFoldDB" id="A0A848KTP6"/>
<evidence type="ECO:0000256" key="5">
    <source>
        <dbReference type="PROSITE-ProRule" id="PRU01091"/>
    </source>
</evidence>
<dbReference type="Pfam" id="PF00486">
    <property type="entry name" value="Trans_reg_C"/>
    <property type="match status" value="1"/>
</dbReference>
<dbReference type="RefSeq" id="WP_170194052.1">
    <property type="nucleotide sequence ID" value="NZ_JABBNB010000008.1"/>
</dbReference>
<evidence type="ECO:0000313" key="8">
    <source>
        <dbReference type="EMBL" id="NMO01549.1"/>
    </source>
</evidence>
<dbReference type="Gene3D" id="1.10.10.10">
    <property type="entry name" value="Winged helix-like DNA-binding domain superfamily/Winged helix DNA-binding domain"/>
    <property type="match status" value="1"/>
</dbReference>
<dbReference type="PROSITE" id="PS51755">
    <property type="entry name" value="OMPR_PHOB"/>
    <property type="match status" value="1"/>
</dbReference>
<evidence type="ECO:0000256" key="1">
    <source>
        <dbReference type="ARBA" id="ARBA00005820"/>
    </source>
</evidence>
<dbReference type="Gene3D" id="1.25.40.10">
    <property type="entry name" value="Tetratricopeptide repeat domain"/>
    <property type="match status" value="1"/>
</dbReference>
<dbReference type="Pfam" id="PF03704">
    <property type="entry name" value="BTAD"/>
    <property type="match status" value="1"/>
</dbReference>
<gene>
    <name evidence="8" type="ORF">HH308_10025</name>
</gene>